<comment type="catalytic activity">
    <reaction evidence="4 6">
        <text>L-methionyl-[protein] + [thioredoxin]-disulfide + H2O = L-methionyl-(S)-S-oxide-[protein] + [thioredoxin]-dithiol</text>
        <dbReference type="Rhea" id="RHEA:14217"/>
        <dbReference type="Rhea" id="RHEA-COMP:10698"/>
        <dbReference type="Rhea" id="RHEA-COMP:10700"/>
        <dbReference type="Rhea" id="RHEA-COMP:12313"/>
        <dbReference type="Rhea" id="RHEA-COMP:12315"/>
        <dbReference type="ChEBI" id="CHEBI:15377"/>
        <dbReference type="ChEBI" id="CHEBI:16044"/>
        <dbReference type="ChEBI" id="CHEBI:29950"/>
        <dbReference type="ChEBI" id="CHEBI:44120"/>
        <dbReference type="ChEBI" id="CHEBI:50058"/>
        <dbReference type="EC" id="1.8.4.11"/>
    </reaction>
</comment>
<feature type="region of interest" description="Disordered" evidence="7">
    <location>
        <begin position="146"/>
        <end position="167"/>
    </location>
</feature>
<organism evidence="9 10">
    <name type="scientific">Macrococcoides caseolyticum</name>
    <dbReference type="NCBI Taxonomy" id="69966"/>
    <lineage>
        <taxon>Bacteria</taxon>
        <taxon>Bacillati</taxon>
        <taxon>Bacillota</taxon>
        <taxon>Bacilli</taxon>
        <taxon>Bacillales</taxon>
        <taxon>Staphylococcaceae</taxon>
        <taxon>Macrococcoides</taxon>
    </lineage>
</organism>
<dbReference type="InterPro" id="IPR002569">
    <property type="entry name" value="Met_Sox_Rdtase_MsrA_dom"/>
</dbReference>
<evidence type="ECO:0000313" key="9">
    <source>
        <dbReference type="EMBL" id="PKE26219.1"/>
    </source>
</evidence>
<evidence type="ECO:0000256" key="6">
    <source>
        <dbReference type="HAMAP-Rule" id="MF_01401"/>
    </source>
</evidence>
<dbReference type="EMBL" id="PIXC01000011">
    <property type="protein sequence ID" value="PKE26219.1"/>
    <property type="molecule type" value="Genomic_DNA"/>
</dbReference>
<dbReference type="EC" id="1.8.4.11" evidence="6"/>
<accession>A0A855GJX1</accession>
<comment type="similarity">
    <text evidence="1 6">Belongs to the MsrA Met sulfoxide reductase family.</text>
</comment>
<dbReference type="SUPFAM" id="SSF55068">
    <property type="entry name" value="Peptide methionine sulfoxide reductase"/>
    <property type="match status" value="1"/>
</dbReference>
<comment type="function">
    <text evidence="3 6">Has an important function as a repair enzyme for proteins that have been inactivated by oxidation. Catalyzes the reversible oxidation-reduction of methionine sulfoxide in proteins to methionine.</text>
</comment>
<evidence type="ECO:0000259" key="8">
    <source>
        <dbReference type="Pfam" id="PF01625"/>
    </source>
</evidence>
<evidence type="ECO:0000256" key="5">
    <source>
        <dbReference type="ARBA" id="ARBA00048782"/>
    </source>
</evidence>
<dbReference type="Gene3D" id="3.30.1060.10">
    <property type="entry name" value="Peptide methionine sulphoxide reductase MsrA"/>
    <property type="match status" value="1"/>
</dbReference>
<protein>
    <recommendedName>
        <fullName evidence="6">Peptide methionine sulfoxide reductase MsrA</fullName>
        <shortName evidence="6">Protein-methionine-S-oxide reductase</shortName>
        <ecNumber evidence="6">1.8.4.11</ecNumber>
    </recommendedName>
    <alternativeName>
        <fullName evidence="6">Peptide-methionine (S)-S-oxide reductase</fullName>
        <shortName evidence="6">Peptide Met(O) reductase</shortName>
    </alternativeName>
</protein>
<gene>
    <name evidence="6 9" type="primary">msrA</name>
    <name evidence="9" type="ORF">CW686_05995</name>
</gene>
<dbReference type="PANTHER" id="PTHR43774">
    <property type="entry name" value="PEPTIDE METHIONINE SULFOXIDE REDUCTASE"/>
    <property type="match status" value="1"/>
</dbReference>
<dbReference type="GO" id="GO:0008113">
    <property type="term" value="F:peptide-methionine (S)-S-oxide reductase activity"/>
    <property type="evidence" value="ECO:0007669"/>
    <property type="project" value="UniProtKB-UniRule"/>
</dbReference>
<evidence type="ECO:0000256" key="4">
    <source>
        <dbReference type="ARBA" id="ARBA00047806"/>
    </source>
</evidence>
<evidence type="ECO:0000256" key="1">
    <source>
        <dbReference type="ARBA" id="ARBA00005591"/>
    </source>
</evidence>
<proteinExistence type="inferred from homology"/>
<evidence type="ECO:0000256" key="3">
    <source>
        <dbReference type="ARBA" id="ARBA00024679"/>
    </source>
</evidence>
<dbReference type="Pfam" id="PF01625">
    <property type="entry name" value="PMSR"/>
    <property type="match status" value="1"/>
</dbReference>
<evidence type="ECO:0000313" key="10">
    <source>
        <dbReference type="Proteomes" id="UP000233482"/>
    </source>
</evidence>
<dbReference type="OMA" id="FWCLEHD"/>
<feature type="domain" description="Peptide methionine sulphoxide reductase MsrA" evidence="8">
    <location>
        <begin position="4"/>
        <end position="153"/>
    </location>
</feature>
<reference evidence="9 10" key="1">
    <citation type="submission" date="2017-12" db="EMBL/GenBank/DDBJ databases">
        <title>Genomics of Macrococcus caseolyticus.</title>
        <authorList>
            <person name="MacFadyen A.C."/>
            <person name="Paterson G.K."/>
        </authorList>
    </citation>
    <scope>NUCLEOTIDE SEQUENCE [LARGE SCALE GENOMIC DNA]</scope>
    <source>
        <strain evidence="9 10">5788_EF188</strain>
    </source>
</reference>
<dbReference type="AlphaFoldDB" id="A0A855GJX1"/>
<dbReference type="HAMAP" id="MF_01401">
    <property type="entry name" value="MsrA"/>
    <property type="match status" value="1"/>
</dbReference>
<dbReference type="RefSeq" id="WP_012656924.1">
    <property type="nucleotide sequence ID" value="NZ_CP021058.1"/>
</dbReference>
<comment type="caution">
    <text evidence="9">The sequence shown here is derived from an EMBL/GenBank/DDBJ whole genome shotgun (WGS) entry which is preliminary data.</text>
</comment>
<dbReference type="NCBIfam" id="TIGR00401">
    <property type="entry name" value="msrA"/>
    <property type="match status" value="1"/>
</dbReference>
<evidence type="ECO:0000256" key="7">
    <source>
        <dbReference type="SAM" id="MobiDB-lite"/>
    </source>
</evidence>
<comment type="catalytic activity">
    <reaction evidence="5 6">
        <text>[thioredoxin]-disulfide + L-methionine + H2O = L-methionine (S)-S-oxide + [thioredoxin]-dithiol</text>
        <dbReference type="Rhea" id="RHEA:19993"/>
        <dbReference type="Rhea" id="RHEA-COMP:10698"/>
        <dbReference type="Rhea" id="RHEA-COMP:10700"/>
        <dbReference type="ChEBI" id="CHEBI:15377"/>
        <dbReference type="ChEBI" id="CHEBI:29950"/>
        <dbReference type="ChEBI" id="CHEBI:50058"/>
        <dbReference type="ChEBI" id="CHEBI:57844"/>
        <dbReference type="ChEBI" id="CHEBI:58772"/>
        <dbReference type="EC" id="1.8.4.11"/>
    </reaction>
</comment>
<dbReference type="PANTHER" id="PTHR43774:SF1">
    <property type="entry name" value="PEPTIDE METHIONINE SULFOXIDE REDUCTASE MSRA 2"/>
    <property type="match status" value="1"/>
</dbReference>
<dbReference type="Proteomes" id="UP000233482">
    <property type="component" value="Unassembled WGS sequence"/>
</dbReference>
<name>A0A855GJX1_9STAP</name>
<dbReference type="InterPro" id="IPR036509">
    <property type="entry name" value="Met_Sox_Rdtase_MsrA_sf"/>
</dbReference>
<sequence length="167" mass="19838">MKKKIYLAGGCFWCMVKPFDTYDGVFSVTSGYMGGHIENPTYEQVKTGTSGHLEVVEIQYDDQVFTTLQILEIFFKIIDPTDNEGQYQDRGSQYRTAVFYSDEHQRKIAEDYISNIQAQFDKQIVTEIREAQTFYKAEEYHQDFYQKDPERYKREQETRQKIKDKKN</sequence>
<keyword evidence="2 6" id="KW-0560">Oxidoreductase</keyword>
<evidence type="ECO:0000256" key="2">
    <source>
        <dbReference type="ARBA" id="ARBA00023002"/>
    </source>
</evidence>
<feature type="active site" evidence="6">
    <location>
        <position position="11"/>
    </location>
</feature>